<proteinExistence type="predicted"/>
<accession>A0ABY1WB72</accession>
<keyword evidence="4" id="KW-1185">Reference proteome</keyword>
<evidence type="ECO:0000256" key="1">
    <source>
        <dbReference type="SAM" id="SignalP"/>
    </source>
</evidence>
<evidence type="ECO:0000313" key="3">
    <source>
        <dbReference type="EMBL" id="TAA18257.1"/>
    </source>
</evidence>
<reference evidence="3 4" key="1">
    <citation type="submission" date="2019-02" db="EMBL/GenBank/DDBJ databases">
        <title>WGS of Pseudoxanthomonas species novum from clinical isolates.</title>
        <authorList>
            <person name="Bernier A.-M."/>
            <person name="Bernard K."/>
            <person name="Vachon A."/>
        </authorList>
    </citation>
    <scope>NUCLEOTIDE SEQUENCE [LARGE SCALE GENOMIC DNA]</scope>
    <source>
        <strain evidence="4">NML 170316</strain>
    </source>
</reference>
<feature type="signal peptide" evidence="1">
    <location>
        <begin position="1"/>
        <end position="24"/>
    </location>
</feature>
<dbReference type="Proteomes" id="UP000293089">
    <property type="component" value="Unassembled WGS sequence"/>
</dbReference>
<evidence type="ECO:0000313" key="4">
    <source>
        <dbReference type="Proteomes" id="UP000293089"/>
    </source>
</evidence>
<protein>
    <submittedName>
        <fullName evidence="3">DUF4189 domain-containing protein</fullName>
    </submittedName>
</protein>
<dbReference type="InterPro" id="IPR025240">
    <property type="entry name" value="DUF4189"/>
</dbReference>
<name>A0ABY1WB72_9GAMM</name>
<organism evidence="3 4">
    <name type="scientific">Pseudoxanthomonas winnipegensis</name>
    <dbReference type="NCBI Taxonomy" id="2480810"/>
    <lineage>
        <taxon>Bacteria</taxon>
        <taxon>Pseudomonadati</taxon>
        <taxon>Pseudomonadota</taxon>
        <taxon>Gammaproteobacteria</taxon>
        <taxon>Lysobacterales</taxon>
        <taxon>Lysobacteraceae</taxon>
        <taxon>Pseudoxanthomonas</taxon>
    </lineage>
</organism>
<keyword evidence="1" id="KW-0732">Signal</keyword>
<gene>
    <name evidence="3" type="ORF">EA658_14050</name>
</gene>
<feature type="chain" id="PRO_5046720899" evidence="1">
    <location>
        <begin position="25"/>
        <end position="134"/>
    </location>
</feature>
<dbReference type="EMBL" id="SHME01000004">
    <property type="protein sequence ID" value="TAA18257.1"/>
    <property type="molecule type" value="Genomic_DNA"/>
</dbReference>
<dbReference type="Pfam" id="PF13827">
    <property type="entry name" value="DUF4189"/>
    <property type="match status" value="1"/>
</dbReference>
<sequence>MGTLVSVFKLFIAGAFVAAASAGAQTRCPGGVAAGSVLCQPDLPQSGSGQGKMIVKIGGHWDKTWGAIADSPNLIGGVSKGELSKQAAEQRALEACKERGGRSCVVSFAYFNQCVAVSIPTSEVPLTTFKRPNR</sequence>
<feature type="domain" description="DUF4189" evidence="2">
    <location>
        <begin position="65"/>
        <end position="124"/>
    </location>
</feature>
<dbReference type="RefSeq" id="WP_130529108.1">
    <property type="nucleotide sequence ID" value="NZ_SHNM01000001.1"/>
</dbReference>
<evidence type="ECO:0000259" key="2">
    <source>
        <dbReference type="Pfam" id="PF13827"/>
    </source>
</evidence>
<comment type="caution">
    <text evidence="3">The sequence shown here is derived from an EMBL/GenBank/DDBJ whole genome shotgun (WGS) entry which is preliminary data.</text>
</comment>